<feature type="compositionally biased region" description="Basic and acidic residues" evidence="1">
    <location>
        <begin position="158"/>
        <end position="173"/>
    </location>
</feature>
<dbReference type="Proteomes" id="UP000327157">
    <property type="component" value="Chromosome 5"/>
</dbReference>
<evidence type="ECO:0000313" key="3">
    <source>
        <dbReference type="Proteomes" id="UP000327157"/>
    </source>
</evidence>
<name>A0A5N5IAL3_9ROSA</name>
<comment type="caution">
    <text evidence="2">The sequence shown here is derived from an EMBL/GenBank/DDBJ whole genome shotgun (WGS) entry which is preliminary data.</text>
</comment>
<keyword evidence="3" id="KW-1185">Reference proteome</keyword>
<sequence length="250" mass="28221">MTVNIDPFLSATVGIVDAHLPKNKGKGKAEFVPIQYVPKQNSWPPLKLDLFSNEPPTELSRSAIVESMSDSSAEEIDRLMVLCSYCKTRIVLTKPKEKLAQVLTPRQPSTTVVTPPKSLEYMQEFHKKHSANDLYELPKACQEAIDLALTCPDQVPDEVKDDQVENTPKHDTTLDNPEDDDQDPMASKDDKLKADIDVLFPYSSSVNLQHLKPLYVTVHIESFPIFKIFIDCWVTINIMPISVMKALRRT</sequence>
<dbReference type="OrthoDB" id="10490395at2759"/>
<evidence type="ECO:0000313" key="2">
    <source>
        <dbReference type="EMBL" id="KAB2635502.1"/>
    </source>
</evidence>
<reference evidence="2 3" key="1">
    <citation type="submission" date="2019-09" db="EMBL/GenBank/DDBJ databases">
        <authorList>
            <person name="Ou C."/>
        </authorList>
    </citation>
    <scope>NUCLEOTIDE SEQUENCE [LARGE SCALE GENOMIC DNA]</scope>
    <source>
        <strain evidence="2">S2</strain>
        <tissue evidence="2">Leaf</tissue>
    </source>
</reference>
<reference evidence="3" key="2">
    <citation type="submission" date="2019-10" db="EMBL/GenBank/DDBJ databases">
        <title>A de novo genome assembly of a pear dwarfing rootstock.</title>
        <authorList>
            <person name="Wang F."/>
            <person name="Wang J."/>
            <person name="Li S."/>
            <person name="Zhang Y."/>
            <person name="Fang M."/>
            <person name="Ma L."/>
            <person name="Zhao Y."/>
            <person name="Jiang S."/>
        </authorList>
    </citation>
    <scope>NUCLEOTIDE SEQUENCE [LARGE SCALE GENOMIC DNA]</scope>
</reference>
<dbReference type="EMBL" id="SMOL01000004">
    <property type="protein sequence ID" value="KAB2635502.1"/>
    <property type="molecule type" value="Genomic_DNA"/>
</dbReference>
<feature type="region of interest" description="Disordered" evidence="1">
    <location>
        <begin position="158"/>
        <end position="188"/>
    </location>
</feature>
<evidence type="ECO:0000256" key="1">
    <source>
        <dbReference type="SAM" id="MobiDB-lite"/>
    </source>
</evidence>
<proteinExistence type="predicted"/>
<dbReference type="AlphaFoldDB" id="A0A5N5IAL3"/>
<reference evidence="2 3" key="3">
    <citation type="submission" date="2019-11" db="EMBL/GenBank/DDBJ databases">
        <title>A de novo genome assembly of a pear dwarfing rootstock.</title>
        <authorList>
            <person name="Wang F."/>
            <person name="Wang J."/>
            <person name="Li S."/>
            <person name="Zhang Y."/>
            <person name="Fang M."/>
            <person name="Ma L."/>
            <person name="Zhao Y."/>
            <person name="Jiang S."/>
        </authorList>
    </citation>
    <scope>NUCLEOTIDE SEQUENCE [LARGE SCALE GENOMIC DNA]</scope>
    <source>
        <strain evidence="2">S2</strain>
        <tissue evidence="2">Leaf</tissue>
    </source>
</reference>
<accession>A0A5N5IAL3</accession>
<protein>
    <submittedName>
        <fullName evidence="2">Plasma membrane ATPase 1-like</fullName>
    </submittedName>
</protein>
<gene>
    <name evidence="2" type="ORF">D8674_026036</name>
</gene>
<organism evidence="2 3">
    <name type="scientific">Pyrus ussuriensis x Pyrus communis</name>
    <dbReference type="NCBI Taxonomy" id="2448454"/>
    <lineage>
        <taxon>Eukaryota</taxon>
        <taxon>Viridiplantae</taxon>
        <taxon>Streptophyta</taxon>
        <taxon>Embryophyta</taxon>
        <taxon>Tracheophyta</taxon>
        <taxon>Spermatophyta</taxon>
        <taxon>Magnoliopsida</taxon>
        <taxon>eudicotyledons</taxon>
        <taxon>Gunneridae</taxon>
        <taxon>Pentapetalae</taxon>
        <taxon>rosids</taxon>
        <taxon>fabids</taxon>
        <taxon>Rosales</taxon>
        <taxon>Rosaceae</taxon>
        <taxon>Amygdaloideae</taxon>
        <taxon>Maleae</taxon>
        <taxon>Pyrus</taxon>
    </lineage>
</organism>